<dbReference type="STRING" id="1121927.GOHSU_02_02240"/>
<evidence type="ECO:0000256" key="1">
    <source>
        <dbReference type="SAM" id="MobiDB-lite"/>
    </source>
</evidence>
<feature type="region of interest" description="Disordered" evidence="1">
    <location>
        <begin position="1"/>
        <end position="32"/>
    </location>
</feature>
<dbReference type="InterPro" id="IPR028994">
    <property type="entry name" value="Integrin_alpha_N"/>
</dbReference>
<name>L7L5Q6_9ACTN</name>
<organism evidence="2 3">
    <name type="scientific">Gordonia hirsuta DSM 44140 = NBRC 16056</name>
    <dbReference type="NCBI Taxonomy" id="1121927"/>
    <lineage>
        <taxon>Bacteria</taxon>
        <taxon>Bacillati</taxon>
        <taxon>Actinomycetota</taxon>
        <taxon>Actinomycetes</taxon>
        <taxon>Mycobacteriales</taxon>
        <taxon>Gordoniaceae</taxon>
        <taxon>Gordonia</taxon>
    </lineage>
</organism>
<evidence type="ECO:0000313" key="3">
    <source>
        <dbReference type="Proteomes" id="UP000053405"/>
    </source>
</evidence>
<dbReference type="SUPFAM" id="SSF69318">
    <property type="entry name" value="Integrin alpha N-terminal domain"/>
    <property type="match status" value="1"/>
</dbReference>
<dbReference type="OrthoDB" id="4369122at2"/>
<gene>
    <name evidence="2" type="ORF">GOHSU_02_02240</name>
</gene>
<dbReference type="AlphaFoldDB" id="L7L5Q6"/>
<evidence type="ECO:0000313" key="2">
    <source>
        <dbReference type="EMBL" id="GAC56076.1"/>
    </source>
</evidence>
<keyword evidence="3" id="KW-1185">Reference proteome</keyword>
<comment type="caution">
    <text evidence="2">The sequence shown here is derived from an EMBL/GenBank/DDBJ whole genome shotgun (WGS) entry which is preliminary data.</text>
</comment>
<reference evidence="2 3" key="1">
    <citation type="submission" date="2012-12" db="EMBL/GenBank/DDBJ databases">
        <title>Whole genome shotgun sequence of Gordonia hirsuta NBRC 16056.</title>
        <authorList>
            <person name="Isaki-Nakamura S."/>
            <person name="Hosoyama A."/>
            <person name="Tsuchikane K."/>
            <person name="Katsumata H."/>
            <person name="Baba S."/>
            <person name="Yamazaki S."/>
            <person name="Fujita N."/>
        </authorList>
    </citation>
    <scope>NUCLEOTIDE SEQUENCE [LARGE SCALE GENOMIC DNA]</scope>
    <source>
        <strain evidence="2 3">NBRC 16056</strain>
    </source>
</reference>
<accession>L7L5Q6</accession>
<dbReference type="Proteomes" id="UP000053405">
    <property type="component" value="Unassembled WGS sequence"/>
</dbReference>
<feature type="compositionally biased region" description="Low complexity" evidence="1">
    <location>
        <begin position="1"/>
        <end position="23"/>
    </location>
</feature>
<feature type="region of interest" description="Disordered" evidence="1">
    <location>
        <begin position="189"/>
        <end position="214"/>
    </location>
</feature>
<dbReference type="eggNOG" id="ENOG5030400">
    <property type="taxonomic scope" value="Bacteria"/>
</dbReference>
<dbReference type="EMBL" id="BANT01000002">
    <property type="protein sequence ID" value="GAC56076.1"/>
    <property type="molecule type" value="Genomic_DNA"/>
</dbReference>
<protein>
    <submittedName>
        <fullName evidence="2">Uncharacterized protein</fullName>
    </submittedName>
</protein>
<sequence>MQGKPTDPTTTGTGSETEGVPTGFSEADLPEGMTLDSVVDVDRDGIPDVAHVTDADGTKMNVYLDSEGEVLLVESDQDGDGNMDTVTYATEDGSIVQEVDVDGDGSVDVRTVSTADGQTYQVDQIEDGVVVSSTFDLDGDGVGDVSLVDLDGNGTLESAVLDLDGDGIADVVVSDLDGDGIPDSITTAYGGPDFLPDELSAPGEDSGVPYNLPDVDAEQAAVDVDDLDL</sequence>
<proteinExistence type="predicted"/>
<dbReference type="RefSeq" id="WP_005935527.1">
    <property type="nucleotide sequence ID" value="NZ_ATVK01000040.1"/>
</dbReference>